<reference evidence="1" key="1">
    <citation type="submission" date="2019-08" db="EMBL/GenBank/DDBJ databases">
        <authorList>
            <person name="Kucharzyk K."/>
            <person name="Murdoch R.W."/>
            <person name="Higgins S."/>
            <person name="Loffler F."/>
        </authorList>
    </citation>
    <scope>NUCLEOTIDE SEQUENCE</scope>
</reference>
<dbReference type="EMBL" id="VSSQ01077730">
    <property type="protein sequence ID" value="MPN27735.1"/>
    <property type="molecule type" value="Genomic_DNA"/>
</dbReference>
<dbReference type="AlphaFoldDB" id="A0A645GLZ3"/>
<protein>
    <submittedName>
        <fullName evidence="1">Uncharacterized protein</fullName>
    </submittedName>
</protein>
<comment type="caution">
    <text evidence="1">The sequence shown here is derived from an EMBL/GenBank/DDBJ whole genome shotgun (WGS) entry which is preliminary data.</text>
</comment>
<sequence>MLLDQVLQPDAGVLYVYWLVVEVRTGDDPVQRALEFAYVARYVLRDEHNDILRDVHVLLHLGLFLQYGYTRLKIRRLYVGDEPPFKARHKSVGDPLYVLGGPVGAYYYLFFRVVQSIERPEKLFLRLLFAGDELHVVYHQHIQLAVTRAKLLIGVVSYRGDQVVGEFFGTDIKYFCVIVCCLNMMSYGVHEVGLAEAHLSPDEKGVVRVSGRFSDGKAGGMGKPV</sequence>
<proteinExistence type="predicted"/>
<gene>
    <name evidence="1" type="ORF">SDC9_175169</name>
</gene>
<name>A0A645GLZ3_9ZZZZ</name>
<organism evidence="1">
    <name type="scientific">bioreactor metagenome</name>
    <dbReference type="NCBI Taxonomy" id="1076179"/>
    <lineage>
        <taxon>unclassified sequences</taxon>
        <taxon>metagenomes</taxon>
        <taxon>ecological metagenomes</taxon>
    </lineage>
</organism>
<evidence type="ECO:0000313" key="1">
    <source>
        <dbReference type="EMBL" id="MPN27735.1"/>
    </source>
</evidence>
<accession>A0A645GLZ3</accession>